<keyword evidence="2" id="KW-1185">Reference proteome</keyword>
<dbReference type="AlphaFoldDB" id="A0A6P1THC4"/>
<accession>A0A6P1THC4</accession>
<name>A0A6P1THC4_9FIRM</name>
<dbReference type="KEGG" id="anr:Ana3638_07045"/>
<dbReference type="EMBL" id="CP048000">
    <property type="protein sequence ID" value="QHQ60554.1"/>
    <property type="molecule type" value="Genomic_DNA"/>
</dbReference>
<evidence type="ECO:0000313" key="1">
    <source>
        <dbReference type="EMBL" id="QHQ60554.1"/>
    </source>
</evidence>
<sequence>MNGNTKLIFKQDNMDIFECKNAEFLFHLQEALLLVLMDKEMIDRYQSDEYLIEQRENHKKVVIP</sequence>
<organism evidence="1 2">
    <name type="scientific">Anaerocolumna sedimenticola</name>
    <dbReference type="NCBI Taxonomy" id="2696063"/>
    <lineage>
        <taxon>Bacteria</taxon>
        <taxon>Bacillati</taxon>
        <taxon>Bacillota</taxon>
        <taxon>Clostridia</taxon>
        <taxon>Lachnospirales</taxon>
        <taxon>Lachnospiraceae</taxon>
        <taxon>Anaerocolumna</taxon>
    </lineage>
</organism>
<reference evidence="1 2" key="1">
    <citation type="submission" date="2020-01" db="EMBL/GenBank/DDBJ databases">
        <title>Genome analysis of Anaerocolumna sp. CBA3638.</title>
        <authorList>
            <person name="Kim J."/>
            <person name="Roh S.W."/>
        </authorList>
    </citation>
    <scope>NUCLEOTIDE SEQUENCE [LARGE SCALE GENOMIC DNA]</scope>
    <source>
        <strain evidence="1 2">CBA3638</strain>
    </source>
</reference>
<gene>
    <name evidence="1" type="ORF">Ana3638_07045</name>
</gene>
<dbReference type="RefSeq" id="WP_161837390.1">
    <property type="nucleotide sequence ID" value="NZ_CP048000.1"/>
</dbReference>
<protein>
    <submittedName>
        <fullName evidence="1">Uncharacterized protein</fullName>
    </submittedName>
</protein>
<proteinExistence type="predicted"/>
<evidence type="ECO:0000313" key="2">
    <source>
        <dbReference type="Proteomes" id="UP000464314"/>
    </source>
</evidence>
<dbReference type="Proteomes" id="UP000464314">
    <property type="component" value="Chromosome"/>
</dbReference>